<keyword evidence="2" id="KW-0963">Cytoplasm</keyword>
<dbReference type="Proteomes" id="UP000324800">
    <property type="component" value="Unassembled WGS sequence"/>
</dbReference>
<dbReference type="GO" id="GO:0005930">
    <property type="term" value="C:axoneme"/>
    <property type="evidence" value="ECO:0007669"/>
    <property type="project" value="UniProtKB-SubCell"/>
</dbReference>
<evidence type="ECO:0000259" key="15">
    <source>
        <dbReference type="Pfam" id="PF17857"/>
    </source>
</evidence>
<dbReference type="OrthoDB" id="64868at2759"/>
<keyword evidence="3" id="KW-0493">Microtubule</keyword>
<dbReference type="Gene3D" id="1.20.920.30">
    <property type="match status" value="1"/>
</dbReference>
<dbReference type="Gene3D" id="1.20.920.20">
    <property type="match status" value="1"/>
</dbReference>
<dbReference type="InterPro" id="IPR024743">
    <property type="entry name" value="Dynein_HC_stalk"/>
</dbReference>
<evidence type="ECO:0000259" key="14">
    <source>
        <dbReference type="Pfam" id="PF12780"/>
    </source>
</evidence>
<feature type="coiled-coil region" evidence="12">
    <location>
        <begin position="519"/>
        <end position="563"/>
    </location>
</feature>
<evidence type="ECO:0000256" key="10">
    <source>
        <dbReference type="ARBA" id="ARBA00023212"/>
    </source>
</evidence>
<evidence type="ECO:0000256" key="8">
    <source>
        <dbReference type="ARBA" id="ARBA00023069"/>
    </source>
</evidence>
<evidence type="ECO:0000256" key="1">
    <source>
        <dbReference type="ARBA" id="ARBA00004430"/>
    </source>
</evidence>
<dbReference type="GO" id="GO:0007018">
    <property type="term" value="P:microtubule-based movement"/>
    <property type="evidence" value="ECO:0007669"/>
    <property type="project" value="InterPro"/>
</dbReference>
<dbReference type="InterPro" id="IPR026983">
    <property type="entry name" value="DHC"/>
</dbReference>
<evidence type="ECO:0000259" key="13">
    <source>
        <dbReference type="Pfam" id="PF12777"/>
    </source>
</evidence>
<dbReference type="GO" id="GO:0005524">
    <property type="term" value="F:ATP binding"/>
    <property type="evidence" value="ECO:0007669"/>
    <property type="project" value="UniProtKB-KW"/>
</dbReference>
<dbReference type="AlphaFoldDB" id="A0A5J4V7Y4"/>
<keyword evidence="9" id="KW-0505">Motor protein</keyword>
<protein>
    <submittedName>
        <fullName evidence="16">Putative Dynein heavy chain</fullName>
    </submittedName>
</protein>
<evidence type="ECO:0000256" key="9">
    <source>
        <dbReference type="ARBA" id="ARBA00023175"/>
    </source>
</evidence>
<accession>A0A5J4V7Y4</accession>
<keyword evidence="5" id="KW-0067">ATP-binding</keyword>
<dbReference type="InterPro" id="IPR024317">
    <property type="entry name" value="Dynein_heavy_chain_D4_dom"/>
</dbReference>
<organism evidence="16 17">
    <name type="scientific">Streblomastix strix</name>
    <dbReference type="NCBI Taxonomy" id="222440"/>
    <lineage>
        <taxon>Eukaryota</taxon>
        <taxon>Metamonada</taxon>
        <taxon>Preaxostyla</taxon>
        <taxon>Oxymonadida</taxon>
        <taxon>Streblomastigidae</taxon>
        <taxon>Streblomastix</taxon>
    </lineage>
</organism>
<keyword evidence="6" id="KW-0243">Dynein</keyword>
<evidence type="ECO:0000313" key="17">
    <source>
        <dbReference type="Proteomes" id="UP000324800"/>
    </source>
</evidence>
<feature type="domain" description="Dynein heavy chain coiled coil stalk" evidence="13">
    <location>
        <begin position="535"/>
        <end position="716"/>
    </location>
</feature>
<dbReference type="GO" id="GO:0051959">
    <property type="term" value="F:dynein light intermediate chain binding"/>
    <property type="evidence" value="ECO:0007669"/>
    <property type="project" value="InterPro"/>
</dbReference>
<feature type="domain" description="Dynein heavy chain AAA module D4" evidence="14">
    <location>
        <begin position="299"/>
        <end position="521"/>
    </location>
</feature>
<reference evidence="16 17" key="1">
    <citation type="submission" date="2019-03" db="EMBL/GenBank/DDBJ databases">
        <title>Single cell metagenomics reveals metabolic interactions within the superorganism composed of flagellate Streblomastix strix and complex community of Bacteroidetes bacteria on its surface.</title>
        <authorList>
            <person name="Treitli S.C."/>
            <person name="Kolisko M."/>
            <person name="Husnik F."/>
            <person name="Keeling P."/>
            <person name="Hampl V."/>
        </authorList>
    </citation>
    <scope>NUCLEOTIDE SEQUENCE [LARGE SCALE GENOMIC DNA]</scope>
    <source>
        <strain evidence="16">ST1C</strain>
    </source>
</reference>
<sequence length="724" mass="84254">MLQMLMEQKVPVLFIGEYRTVKTVTIQSYMRGRDPETMTTLTINFSNRINSLQIHRTLDDNLDRPLMGVIRPRAGKKLIVFIDDQNIPQMDKEETQQPNRLSFRKYQDLQFVADMGPLGGGRNPTDIRFSSKFSVFNLPFPTMSTTPNKFHYIFNLRDLSRVTEGLTLSTPNNIQSIGSIVRLWIHEVLHVFQDRLVDSKDRDLVKNKMRELTTEYWPQEAENAYAEPLLFGSYKKANLSVGDLLPGEEKEVGDDQAKEDSKEYEDLENYDTIKPIRESIGLLECTEIVLYQQDMVVLGNNPFTKLATFIAGYALFQITLSWGYDDEAFRQDLKKLYNLLGTMNKEVVFLFTDQHVVDASFLEYINSMLTSFMVPALYAEDEKDNIVRELSEEMTRFNFFSRDQMWSHFVNKCRNNLHIVLCMSPAGDTLRIRCRNFPGLVSNSCIDCIDSWSEDALISVVNVFLAEIDLPDEHRDGIVSHMVRVHSSMQHFNDEFYLKLRRHNYFTPKNYLDYISNYKNLLRDNREKLAKQAQHLKEGVDKLINASTEVDTMNEKLQEQKKVTDEQARQCDDLVKQIEMRTQDVKKKSDDVEKRKKYIWVEQERIVVDKQDAENELALAAQALIFLEDNKDSINEMRAYNTPPNLVQQVFECVAILLEEKDLTWDTARTMLRQAGFLDLLMNFNKEKLLKKESIMARVIPRLQGQNPAEIKQKHSKAADFIME</sequence>
<keyword evidence="4" id="KW-0547">Nucleotide-binding</keyword>
<dbReference type="SUPFAM" id="SSF52540">
    <property type="entry name" value="P-loop containing nucleoside triphosphate hydrolases"/>
    <property type="match status" value="2"/>
</dbReference>
<dbReference type="Pfam" id="PF12780">
    <property type="entry name" value="AAA_8"/>
    <property type="match status" value="1"/>
</dbReference>
<evidence type="ECO:0000256" key="3">
    <source>
        <dbReference type="ARBA" id="ARBA00022701"/>
    </source>
</evidence>
<dbReference type="Pfam" id="PF12777">
    <property type="entry name" value="MT"/>
    <property type="match status" value="1"/>
</dbReference>
<keyword evidence="7 12" id="KW-0175">Coiled coil</keyword>
<dbReference type="EMBL" id="SNRW01009207">
    <property type="protein sequence ID" value="KAA6378345.1"/>
    <property type="molecule type" value="Genomic_DNA"/>
</dbReference>
<name>A0A5J4V7Y4_9EUKA</name>
<dbReference type="Pfam" id="PF17857">
    <property type="entry name" value="AAA_lid_1"/>
    <property type="match status" value="1"/>
</dbReference>
<evidence type="ECO:0000256" key="12">
    <source>
        <dbReference type="SAM" id="Coils"/>
    </source>
</evidence>
<dbReference type="FunFam" id="3.40.50.300:FF:002141">
    <property type="entry name" value="Dynein heavy chain"/>
    <property type="match status" value="1"/>
</dbReference>
<dbReference type="PANTHER" id="PTHR22878">
    <property type="entry name" value="DYNEIN HEAVY CHAIN 6, AXONEMAL-LIKE-RELATED"/>
    <property type="match status" value="1"/>
</dbReference>
<dbReference type="Pfam" id="PF12775">
    <property type="entry name" value="AAA_7"/>
    <property type="match status" value="1"/>
</dbReference>
<evidence type="ECO:0000256" key="4">
    <source>
        <dbReference type="ARBA" id="ARBA00022741"/>
    </source>
</evidence>
<comment type="caution">
    <text evidence="16">The sequence shown here is derived from an EMBL/GenBank/DDBJ whole genome shotgun (WGS) entry which is preliminary data.</text>
</comment>
<dbReference type="Gene3D" id="3.40.50.300">
    <property type="entry name" value="P-loop containing nucleotide triphosphate hydrolases"/>
    <property type="match status" value="2"/>
</dbReference>
<dbReference type="InterPro" id="IPR041589">
    <property type="entry name" value="DNAH3_AAA_lid_1"/>
</dbReference>
<keyword evidence="10" id="KW-0206">Cytoskeleton</keyword>
<gene>
    <name evidence="16" type="ORF">EZS28_026128</name>
</gene>
<feature type="domain" description="Dynein heavy chain 3 AAA+ lid" evidence="15">
    <location>
        <begin position="143"/>
        <end position="209"/>
    </location>
</feature>
<keyword evidence="11" id="KW-0966">Cell projection</keyword>
<dbReference type="GO" id="GO:0045505">
    <property type="term" value="F:dynein intermediate chain binding"/>
    <property type="evidence" value="ECO:0007669"/>
    <property type="project" value="InterPro"/>
</dbReference>
<dbReference type="GO" id="GO:0030286">
    <property type="term" value="C:dynein complex"/>
    <property type="evidence" value="ECO:0007669"/>
    <property type="project" value="UniProtKB-KW"/>
</dbReference>
<dbReference type="GO" id="GO:0005874">
    <property type="term" value="C:microtubule"/>
    <property type="evidence" value="ECO:0007669"/>
    <property type="project" value="UniProtKB-KW"/>
</dbReference>
<evidence type="ECO:0000256" key="11">
    <source>
        <dbReference type="ARBA" id="ARBA00023273"/>
    </source>
</evidence>
<evidence type="ECO:0000256" key="6">
    <source>
        <dbReference type="ARBA" id="ARBA00023017"/>
    </source>
</evidence>
<evidence type="ECO:0000256" key="2">
    <source>
        <dbReference type="ARBA" id="ARBA00022490"/>
    </source>
</evidence>
<keyword evidence="8" id="KW-0969">Cilium</keyword>
<evidence type="ECO:0000313" key="16">
    <source>
        <dbReference type="EMBL" id="KAA6378345.1"/>
    </source>
</evidence>
<comment type="subcellular location">
    <subcellularLocation>
        <location evidence="1">Cytoplasm</location>
        <location evidence="1">Cytoskeleton</location>
        <location evidence="1">Cilium axoneme</location>
    </subcellularLocation>
</comment>
<evidence type="ECO:0000256" key="7">
    <source>
        <dbReference type="ARBA" id="ARBA00023054"/>
    </source>
</evidence>
<evidence type="ECO:0000256" key="5">
    <source>
        <dbReference type="ARBA" id="ARBA00022840"/>
    </source>
</evidence>
<proteinExistence type="predicted"/>
<dbReference type="InterPro" id="IPR027417">
    <property type="entry name" value="P-loop_NTPase"/>
</dbReference>